<keyword evidence="2" id="KW-1185">Reference proteome</keyword>
<dbReference type="AlphaFoldDB" id="A0A6A1W4M8"/>
<protein>
    <submittedName>
        <fullName evidence="1">Uncharacterized protein</fullName>
    </submittedName>
</protein>
<gene>
    <name evidence="1" type="ORF">CJ030_MR3G017023</name>
</gene>
<comment type="caution">
    <text evidence="1">The sequence shown here is derived from an EMBL/GenBank/DDBJ whole genome shotgun (WGS) entry which is preliminary data.</text>
</comment>
<sequence length="184" mass="21455">MGQVTRGEEGRTTRLCRLNRAGIGNASKRKERVHSIDIHEHYTHFIYMSPCISLYVIVHIMPPSQPYEVRMTHSFSFILWLVFIYDDRKMKLFESEQIIDMDPYVSVLKIRAWVLDNFEISVEHTPHWYLKDPLLLRPKDFSLVNVPLEPIVPYPSPPALPTKSSQVLLDVGVIDLTFDTEEED</sequence>
<reference evidence="1 2" key="1">
    <citation type="journal article" date="2019" name="Plant Biotechnol. J.">
        <title>The red bayberry genome and genetic basis of sex determination.</title>
        <authorList>
            <person name="Jia H.M."/>
            <person name="Jia H.J."/>
            <person name="Cai Q.L."/>
            <person name="Wang Y."/>
            <person name="Zhao H.B."/>
            <person name="Yang W.F."/>
            <person name="Wang G.Y."/>
            <person name="Li Y.H."/>
            <person name="Zhan D.L."/>
            <person name="Shen Y.T."/>
            <person name="Niu Q.F."/>
            <person name="Chang L."/>
            <person name="Qiu J."/>
            <person name="Zhao L."/>
            <person name="Xie H.B."/>
            <person name="Fu W.Y."/>
            <person name="Jin J."/>
            <person name="Li X.W."/>
            <person name="Jiao Y."/>
            <person name="Zhou C.C."/>
            <person name="Tu T."/>
            <person name="Chai C.Y."/>
            <person name="Gao J.L."/>
            <person name="Fan L.J."/>
            <person name="van de Weg E."/>
            <person name="Wang J.Y."/>
            <person name="Gao Z.S."/>
        </authorList>
    </citation>
    <scope>NUCLEOTIDE SEQUENCE [LARGE SCALE GENOMIC DNA]</scope>
    <source>
        <tissue evidence="1">Leaves</tissue>
    </source>
</reference>
<evidence type="ECO:0000313" key="2">
    <source>
        <dbReference type="Proteomes" id="UP000516437"/>
    </source>
</evidence>
<name>A0A6A1W4M8_9ROSI</name>
<proteinExistence type="predicted"/>
<organism evidence="1 2">
    <name type="scientific">Morella rubra</name>
    <name type="common">Chinese bayberry</name>
    <dbReference type="NCBI Taxonomy" id="262757"/>
    <lineage>
        <taxon>Eukaryota</taxon>
        <taxon>Viridiplantae</taxon>
        <taxon>Streptophyta</taxon>
        <taxon>Embryophyta</taxon>
        <taxon>Tracheophyta</taxon>
        <taxon>Spermatophyta</taxon>
        <taxon>Magnoliopsida</taxon>
        <taxon>eudicotyledons</taxon>
        <taxon>Gunneridae</taxon>
        <taxon>Pentapetalae</taxon>
        <taxon>rosids</taxon>
        <taxon>fabids</taxon>
        <taxon>Fagales</taxon>
        <taxon>Myricaceae</taxon>
        <taxon>Morella</taxon>
    </lineage>
</organism>
<dbReference type="Proteomes" id="UP000516437">
    <property type="component" value="Chromosome 3"/>
</dbReference>
<evidence type="ECO:0000313" key="1">
    <source>
        <dbReference type="EMBL" id="KAB1220199.1"/>
    </source>
</evidence>
<dbReference type="EMBL" id="RXIC02000021">
    <property type="protein sequence ID" value="KAB1220199.1"/>
    <property type="molecule type" value="Genomic_DNA"/>
</dbReference>
<accession>A0A6A1W4M8</accession>